<dbReference type="AlphaFoldDB" id="A0A644VUN5"/>
<reference evidence="2" key="1">
    <citation type="submission" date="2019-08" db="EMBL/GenBank/DDBJ databases">
        <authorList>
            <person name="Kucharzyk K."/>
            <person name="Murdoch R.W."/>
            <person name="Higgins S."/>
            <person name="Loffler F."/>
        </authorList>
    </citation>
    <scope>NUCLEOTIDE SEQUENCE</scope>
</reference>
<feature type="region of interest" description="Disordered" evidence="1">
    <location>
        <begin position="1"/>
        <end position="34"/>
    </location>
</feature>
<name>A0A644VUN5_9ZZZZ</name>
<organism evidence="2">
    <name type="scientific">bioreactor metagenome</name>
    <dbReference type="NCBI Taxonomy" id="1076179"/>
    <lineage>
        <taxon>unclassified sequences</taxon>
        <taxon>metagenomes</taxon>
        <taxon>ecological metagenomes</taxon>
    </lineage>
</organism>
<proteinExistence type="predicted"/>
<accession>A0A644VUN5</accession>
<comment type="caution">
    <text evidence="2">The sequence shown here is derived from an EMBL/GenBank/DDBJ whole genome shotgun (WGS) entry which is preliminary data.</text>
</comment>
<gene>
    <name evidence="2" type="ORF">SDC9_41275</name>
</gene>
<feature type="compositionally biased region" description="Basic residues" evidence="1">
    <location>
        <begin position="9"/>
        <end position="21"/>
    </location>
</feature>
<sequence length="119" mass="13502">MEKSDWPHRAGRVTRRFHKHNDHPNRSNFEREADGAARMEKHVSIVLRFLDTQADSIRKSAMIIIQKIRLPVFCRLIYKLFSALAGEPAEGTTGAKFPVSKGLSVSEMPNSKLRRGTLS</sequence>
<evidence type="ECO:0000313" key="2">
    <source>
        <dbReference type="EMBL" id="MPL95111.1"/>
    </source>
</evidence>
<protein>
    <submittedName>
        <fullName evidence="2">Uncharacterized protein</fullName>
    </submittedName>
</protein>
<feature type="compositionally biased region" description="Basic and acidic residues" evidence="1">
    <location>
        <begin position="22"/>
        <end position="34"/>
    </location>
</feature>
<evidence type="ECO:0000256" key="1">
    <source>
        <dbReference type="SAM" id="MobiDB-lite"/>
    </source>
</evidence>
<dbReference type="EMBL" id="VSSQ01000455">
    <property type="protein sequence ID" value="MPL95111.1"/>
    <property type="molecule type" value="Genomic_DNA"/>
</dbReference>